<evidence type="ECO:0000313" key="1">
    <source>
        <dbReference type="EMBL" id="TLP68241.1"/>
    </source>
</evidence>
<dbReference type="EMBL" id="VASG01000014">
    <property type="protein sequence ID" value="TLP68241.1"/>
    <property type="molecule type" value="Genomic_DNA"/>
</dbReference>
<dbReference type="RefSeq" id="WP_138217180.1">
    <property type="nucleotide sequence ID" value="NZ_VASG01000014.1"/>
</dbReference>
<gene>
    <name evidence="1" type="ORF">FEA48_30780</name>
</gene>
<comment type="caution">
    <text evidence="1">The sequence shown here is derived from an EMBL/GenBank/DDBJ whole genome shotgun (WGS) entry which is preliminary data.</text>
</comment>
<dbReference type="Proteomes" id="UP000307510">
    <property type="component" value="Unassembled WGS sequence"/>
</dbReference>
<proteinExistence type="predicted"/>
<organism evidence="1 2">
    <name type="scientific">Pseudomonas nitroreducens</name>
    <dbReference type="NCBI Taxonomy" id="46680"/>
    <lineage>
        <taxon>Bacteria</taxon>
        <taxon>Pseudomonadati</taxon>
        <taxon>Pseudomonadota</taxon>
        <taxon>Gammaproteobacteria</taxon>
        <taxon>Pseudomonadales</taxon>
        <taxon>Pseudomonadaceae</taxon>
        <taxon>Pseudomonas</taxon>
    </lineage>
</organism>
<sequence>MSQLIPDNNWSKGASNLAAADRVPDGFAREIINLDPNPGGELSLRSGYELAAALPSVRAAVPYQQGFLIAAADQLLRFNSLDNSLRPLATIAPAGRFCGAELNGDAFICTANERLWVHGDDVYPWGIEPVFPGINIGAGQLPAGVYRVAVTVVTENGVESGAIASIASLPADSSLQVVFEMPVGAVKARLYVSVADGETLFRQGENTGQAFMVERVRDDTARLSTENLVPPPPGDLVEAHHGRLLIAAGSVLFITEAFTPHLHHRIKGFIAYPKPISVVKSVGNFVFVCADKTYRLQALGTGDQNQDGVLSVGAVPGSGVSLPDGRAAWMTRFGQAIADSSGAVNLPNRESYAPVAAERAAVGVLDHGGNQMVITAMRGKIAENSLGFTDFYQAEFEP</sequence>
<protein>
    <submittedName>
        <fullName evidence="1">Uncharacterized protein</fullName>
    </submittedName>
</protein>
<dbReference type="AlphaFoldDB" id="A0A5R8ZS89"/>
<reference evidence="1 2" key="1">
    <citation type="submission" date="2019-05" db="EMBL/GenBank/DDBJ databases">
        <authorList>
            <person name="Moore K."/>
            <person name="O'Neill P."/>
            <person name="Farbos A."/>
            <person name="Studholme D.J."/>
        </authorList>
    </citation>
    <scope>NUCLEOTIDE SEQUENCE [LARGE SCALE GENOMIC DNA]</scope>
    <source>
        <strain evidence="1 2">DSM 9128</strain>
    </source>
</reference>
<name>A0A5R8ZS89_PSENT</name>
<evidence type="ECO:0000313" key="2">
    <source>
        <dbReference type="Proteomes" id="UP000307510"/>
    </source>
</evidence>
<reference evidence="2" key="2">
    <citation type="submission" date="2019-06" db="EMBL/GenBank/DDBJ databases">
        <title>AzeR, a transcriptional regulator that responds to azelaic acid in Pseudomonas nitroreducens.</title>
        <authorList>
            <person name="Bez C."/>
            <person name="Javvadi S.G."/>
            <person name="Bertani I."/>
            <person name="Devescovi G."/>
            <person name="Studholme D.J."/>
            <person name="Geller A."/>
            <person name="Levy A."/>
            <person name="Venturi V."/>
        </authorList>
    </citation>
    <scope>NUCLEOTIDE SEQUENCE [LARGE SCALE GENOMIC DNA]</scope>
    <source>
        <strain evidence="2">DSM 9128</strain>
    </source>
</reference>
<accession>A0A5R8ZS89</accession>